<dbReference type="Pfam" id="PF19300">
    <property type="entry name" value="BPD_transp_1_N"/>
    <property type="match status" value="1"/>
</dbReference>
<evidence type="ECO:0000256" key="1">
    <source>
        <dbReference type="ARBA" id="ARBA00004651"/>
    </source>
</evidence>
<dbReference type="Proteomes" id="UP000609531">
    <property type="component" value="Unassembled WGS sequence"/>
</dbReference>
<evidence type="ECO:0000256" key="7">
    <source>
        <dbReference type="RuleBase" id="RU363032"/>
    </source>
</evidence>
<evidence type="ECO:0000256" key="2">
    <source>
        <dbReference type="ARBA" id="ARBA00022448"/>
    </source>
</evidence>
<comment type="subcellular location">
    <subcellularLocation>
        <location evidence="1 7">Cell membrane</location>
        <topology evidence="1 7">Multi-pass membrane protein</topology>
    </subcellularLocation>
</comment>
<dbReference type="EMBL" id="JAEKJA010000003">
    <property type="protein sequence ID" value="MBJ3774969.1"/>
    <property type="molecule type" value="Genomic_DNA"/>
</dbReference>
<keyword evidence="2 7" id="KW-0813">Transport</keyword>
<protein>
    <submittedName>
        <fullName evidence="9">ABC transporter permease</fullName>
    </submittedName>
</protein>
<evidence type="ECO:0000256" key="3">
    <source>
        <dbReference type="ARBA" id="ARBA00022475"/>
    </source>
</evidence>
<comment type="similarity">
    <text evidence="7">Belongs to the binding-protein-dependent transport system permease family.</text>
</comment>
<accession>A0A934IP26</accession>
<dbReference type="PROSITE" id="PS50928">
    <property type="entry name" value="ABC_TM1"/>
    <property type="match status" value="1"/>
</dbReference>
<feature type="domain" description="ABC transmembrane type-1" evidence="8">
    <location>
        <begin position="69"/>
        <end position="274"/>
    </location>
</feature>
<evidence type="ECO:0000313" key="10">
    <source>
        <dbReference type="Proteomes" id="UP000609531"/>
    </source>
</evidence>
<organism evidence="9 10">
    <name type="scientific">Acuticoccus mangrovi</name>
    <dbReference type="NCBI Taxonomy" id="2796142"/>
    <lineage>
        <taxon>Bacteria</taxon>
        <taxon>Pseudomonadati</taxon>
        <taxon>Pseudomonadota</taxon>
        <taxon>Alphaproteobacteria</taxon>
        <taxon>Hyphomicrobiales</taxon>
        <taxon>Amorphaceae</taxon>
        <taxon>Acuticoccus</taxon>
    </lineage>
</organism>
<feature type="transmembrane region" description="Helical" evidence="7">
    <location>
        <begin position="213"/>
        <end position="235"/>
    </location>
</feature>
<keyword evidence="5 7" id="KW-1133">Transmembrane helix</keyword>
<dbReference type="PANTHER" id="PTHR43163:SF6">
    <property type="entry name" value="DIPEPTIDE TRANSPORT SYSTEM PERMEASE PROTEIN DPPB-RELATED"/>
    <property type="match status" value="1"/>
</dbReference>
<dbReference type="AlphaFoldDB" id="A0A934IP26"/>
<keyword evidence="6 7" id="KW-0472">Membrane</keyword>
<reference evidence="9" key="1">
    <citation type="submission" date="2020-12" db="EMBL/GenBank/DDBJ databases">
        <title>Bacterial taxonomy.</title>
        <authorList>
            <person name="Pan X."/>
        </authorList>
    </citation>
    <scope>NUCLEOTIDE SEQUENCE</scope>
    <source>
        <strain evidence="9">B2012</strain>
    </source>
</reference>
<sequence length="299" mass="31313">MSVLPGDPAEVLLGMNADPAAVDALRTEMGLDQPLPVQFARWLGGVLAGDFGESATYAVPVTDLILERAVVSVPLAILGVLLSVGIALPAGLLAAIRRDRGTDNLVTTLAQIGLSIPSVWLGLILIYLFAVVMKVVPAGGFPGWDAGVGPALSALILPAVALAAPQAAILTRITRTAIVEAMDEDYVTLARAKGRSVAGAVARHALPNALAPILTIVGLQFGYLVAGAVVIETVFSLPGVGRLLFQAVSQRDLQVVQGVVLIVVATVVVVNTLCDGLAVWSNPRQRQRQRQRQQRRRPA</sequence>
<evidence type="ECO:0000259" key="8">
    <source>
        <dbReference type="PROSITE" id="PS50928"/>
    </source>
</evidence>
<keyword evidence="10" id="KW-1185">Reference proteome</keyword>
<feature type="transmembrane region" description="Helical" evidence="7">
    <location>
        <begin position="255"/>
        <end position="280"/>
    </location>
</feature>
<evidence type="ECO:0000256" key="4">
    <source>
        <dbReference type="ARBA" id="ARBA00022692"/>
    </source>
</evidence>
<keyword evidence="4 7" id="KW-0812">Transmembrane</keyword>
<dbReference type="Gene3D" id="1.10.3720.10">
    <property type="entry name" value="MetI-like"/>
    <property type="match status" value="1"/>
</dbReference>
<feature type="transmembrane region" description="Helical" evidence="7">
    <location>
        <begin position="73"/>
        <end position="96"/>
    </location>
</feature>
<name>A0A934IP26_9HYPH</name>
<proteinExistence type="inferred from homology"/>
<dbReference type="GO" id="GO:0005886">
    <property type="term" value="C:plasma membrane"/>
    <property type="evidence" value="ECO:0007669"/>
    <property type="project" value="UniProtKB-SubCell"/>
</dbReference>
<comment type="caution">
    <text evidence="9">The sequence shown here is derived from an EMBL/GenBank/DDBJ whole genome shotgun (WGS) entry which is preliminary data.</text>
</comment>
<dbReference type="InterPro" id="IPR000515">
    <property type="entry name" value="MetI-like"/>
</dbReference>
<evidence type="ECO:0000256" key="6">
    <source>
        <dbReference type="ARBA" id="ARBA00023136"/>
    </source>
</evidence>
<evidence type="ECO:0000313" key="9">
    <source>
        <dbReference type="EMBL" id="MBJ3774969.1"/>
    </source>
</evidence>
<gene>
    <name evidence="9" type="ORF">JCR33_04675</name>
</gene>
<dbReference type="SUPFAM" id="SSF161098">
    <property type="entry name" value="MetI-like"/>
    <property type="match status" value="1"/>
</dbReference>
<feature type="transmembrane region" description="Helical" evidence="7">
    <location>
        <begin position="108"/>
        <end position="130"/>
    </location>
</feature>
<evidence type="ECO:0000256" key="5">
    <source>
        <dbReference type="ARBA" id="ARBA00022989"/>
    </source>
</evidence>
<dbReference type="GO" id="GO:0071916">
    <property type="term" value="F:dipeptide transmembrane transporter activity"/>
    <property type="evidence" value="ECO:0007669"/>
    <property type="project" value="TreeGrafter"/>
</dbReference>
<dbReference type="InterPro" id="IPR045621">
    <property type="entry name" value="BPD_transp_1_N"/>
</dbReference>
<dbReference type="Pfam" id="PF00528">
    <property type="entry name" value="BPD_transp_1"/>
    <property type="match status" value="1"/>
</dbReference>
<feature type="transmembrane region" description="Helical" evidence="7">
    <location>
        <begin position="150"/>
        <end position="170"/>
    </location>
</feature>
<keyword evidence="3" id="KW-1003">Cell membrane</keyword>
<dbReference type="InterPro" id="IPR035906">
    <property type="entry name" value="MetI-like_sf"/>
</dbReference>
<dbReference type="CDD" id="cd06261">
    <property type="entry name" value="TM_PBP2"/>
    <property type="match status" value="1"/>
</dbReference>
<dbReference type="PANTHER" id="PTHR43163">
    <property type="entry name" value="DIPEPTIDE TRANSPORT SYSTEM PERMEASE PROTEIN DPPB-RELATED"/>
    <property type="match status" value="1"/>
</dbReference>